<name>A0A9X8UHP8_9FIRM</name>
<keyword evidence="4" id="KW-1185">Reference proteome</keyword>
<reference evidence="3 4" key="1">
    <citation type="submission" date="2019-03" db="EMBL/GenBank/DDBJ databases">
        <title>Genomic Encyclopedia of Type Strains, Phase IV (KMG-IV): sequencing the most valuable type-strain genomes for metagenomic binning, comparative biology and taxonomic classification.</title>
        <authorList>
            <person name="Goeker M."/>
        </authorList>
    </citation>
    <scope>NUCLEOTIDE SEQUENCE [LARGE SCALE GENOMIC DNA]</scope>
    <source>
        <strain evidence="3 4">DSM 100433</strain>
    </source>
</reference>
<comment type="caution">
    <text evidence="3">The sequence shown here is derived from an EMBL/GenBank/DDBJ whole genome shotgun (WGS) entry which is preliminary data.</text>
</comment>
<dbReference type="GO" id="GO:0009236">
    <property type="term" value="P:cobalamin biosynthetic process"/>
    <property type="evidence" value="ECO:0007669"/>
    <property type="project" value="InterPro"/>
</dbReference>
<dbReference type="InterPro" id="IPR038029">
    <property type="entry name" value="GbiG_N_sf"/>
</dbReference>
<dbReference type="InterPro" id="IPR036518">
    <property type="entry name" value="CobE/GbiG_C_sf"/>
</dbReference>
<evidence type="ECO:0000259" key="1">
    <source>
        <dbReference type="Pfam" id="PF01890"/>
    </source>
</evidence>
<dbReference type="Proteomes" id="UP000294682">
    <property type="component" value="Unassembled WGS sequence"/>
</dbReference>
<dbReference type="Gene3D" id="3.40.50.11220">
    <property type="match status" value="1"/>
</dbReference>
<feature type="domain" description="Cobalamin synthesis G N-terminal" evidence="2">
    <location>
        <begin position="55"/>
        <end position="134"/>
    </location>
</feature>
<evidence type="ECO:0000313" key="3">
    <source>
        <dbReference type="EMBL" id="TCL42302.1"/>
    </source>
</evidence>
<dbReference type="InterPro" id="IPR002750">
    <property type="entry name" value="CobE/GbiG_C"/>
</dbReference>
<feature type="domain" description="CobE/GbiG C-terminal" evidence="1">
    <location>
        <begin position="220"/>
        <end position="335"/>
    </location>
</feature>
<dbReference type="SUPFAM" id="SSF159664">
    <property type="entry name" value="CobE/GbiG C-terminal domain-like"/>
    <property type="match status" value="1"/>
</dbReference>
<dbReference type="EMBL" id="SLUK01000011">
    <property type="protein sequence ID" value="TCL42302.1"/>
    <property type="molecule type" value="Genomic_DNA"/>
</dbReference>
<dbReference type="Gene3D" id="3.30.420.180">
    <property type="entry name" value="CobE/GbiG C-terminal domain"/>
    <property type="match status" value="1"/>
</dbReference>
<proteinExistence type="predicted"/>
<dbReference type="PANTHER" id="PTHR37477">
    <property type="entry name" value="COBALT-PRECORRIN-5A HYDROLASE"/>
    <property type="match status" value="1"/>
</dbReference>
<dbReference type="InterPro" id="IPR052553">
    <property type="entry name" value="CbiG_hydrolase"/>
</dbReference>
<sequence length="344" mass="36296">MKLRMLAFTGRGARLCRALATALAGTGYDCEAFAGGRAAREAGMPPLPGSLQDFAGQAFRECGGLIFVGACGIAVRAIAPHLRDKFTDPAVLVIDDRGRYVIPLLSGHVGGANELAKTVAGALGATPVITTATDVNDLFSVDAWAKREGLHLAGRQAAKEVSARLLGCKEVCLYSDFAIDGPLPGGVVLSDKGECGICLSLDENKEPFSCTLNLVPRLVTAGIGCRKGTSGRQIEEQVCAALAQSGISSHALCAAASIDCKREEPGLLDFCERYRLPLRTFTAAQLQKAPGEYTPSRFVEETVGVDNVCERAAVLAGGRLIARKRARDGVTVALAVREWRACFE</sequence>
<accession>A0A9X8UHP8</accession>
<dbReference type="RefSeq" id="WP_132085047.1">
    <property type="nucleotide sequence ID" value="NZ_SLUK01000011.1"/>
</dbReference>
<dbReference type="InterPro" id="IPR021744">
    <property type="entry name" value="CbiG_N"/>
</dbReference>
<dbReference type="Pfam" id="PF01890">
    <property type="entry name" value="CbiG_C"/>
    <property type="match status" value="1"/>
</dbReference>
<protein>
    <submittedName>
        <fullName evidence="3">Cobalt-precorrin 5A acetaldehyde-lyase</fullName>
    </submittedName>
</protein>
<dbReference type="PANTHER" id="PTHR37477:SF1">
    <property type="entry name" value="COBALT-PRECORRIN-5A HYDROLASE"/>
    <property type="match status" value="1"/>
</dbReference>
<organism evidence="3 4">
    <name type="scientific">Harryflintia acetispora</name>
    <dbReference type="NCBI Taxonomy" id="1849041"/>
    <lineage>
        <taxon>Bacteria</taxon>
        <taxon>Bacillati</taxon>
        <taxon>Bacillota</taxon>
        <taxon>Clostridia</taxon>
        <taxon>Eubacteriales</taxon>
        <taxon>Oscillospiraceae</taxon>
        <taxon>Harryflintia</taxon>
    </lineage>
</organism>
<dbReference type="SUPFAM" id="SSF159672">
    <property type="entry name" value="CbiG N-terminal domain-like"/>
    <property type="match status" value="1"/>
</dbReference>
<evidence type="ECO:0000313" key="4">
    <source>
        <dbReference type="Proteomes" id="UP000294682"/>
    </source>
</evidence>
<dbReference type="AlphaFoldDB" id="A0A9X8UHP8"/>
<dbReference type="Pfam" id="PF11760">
    <property type="entry name" value="CbiG_N"/>
    <property type="match status" value="1"/>
</dbReference>
<gene>
    <name evidence="3" type="ORF">EDD78_11166</name>
</gene>
<evidence type="ECO:0000259" key="2">
    <source>
        <dbReference type="Pfam" id="PF11760"/>
    </source>
</evidence>